<sequence>MPCLHTVGGQVCGVVHRRPGAAAVVGLCCQTGPAATSGSNQFLLWSTRRFFLIQGIMSRSLAPTTSISCCAVSLRRAVIDG</sequence>
<dbReference type="EMBL" id="JFAX01000006">
    <property type="protein sequence ID" value="EXI68245.1"/>
    <property type="molecule type" value="Genomic_DNA"/>
</dbReference>
<accession>A0A011NUH8</accession>
<gene>
    <name evidence="1" type="ORF">AW08_01463</name>
</gene>
<dbReference type="Proteomes" id="UP000020218">
    <property type="component" value="Unassembled WGS sequence"/>
</dbReference>
<evidence type="ECO:0000313" key="1">
    <source>
        <dbReference type="EMBL" id="EXI68245.1"/>
    </source>
</evidence>
<keyword evidence="2" id="KW-1185">Reference proteome</keyword>
<protein>
    <submittedName>
        <fullName evidence="1">Uncharacterized protein</fullName>
    </submittedName>
</protein>
<evidence type="ECO:0000313" key="2">
    <source>
        <dbReference type="Proteomes" id="UP000020218"/>
    </source>
</evidence>
<comment type="caution">
    <text evidence="1">The sequence shown here is derived from an EMBL/GenBank/DDBJ whole genome shotgun (WGS) entry which is preliminary data.</text>
</comment>
<name>A0A011NUH8_9PROT</name>
<dbReference type="AlphaFoldDB" id="A0A011NUH8"/>
<organism evidence="1 2">
    <name type="scientific">Candidatus Accumulibacter adjunctus</name>
    <dbReference type="NCBI Taxonomy" id="1454001"/>
    <lineage>
        <taxon>Bacteria</taxon>
        <taxon>Pseudomonadati</taxon>
        <taxon>Pseudomonadota</taxon>
        <taxon>Betaproteobacteria</taxon>
        <taxon>Candidatus Accumulibacter</taxon>
    </lineage>
</organism>
<reference evidence="1" key="1">
    <citation type="submission" date="2014-02" db="EMBL/GenBank/DDBJ databases">
        <title>Expanding our view of genomic diversity in Candidatus Accumulibacter clades.</title>
        <authorList>
            <person name="Skennerton C.T."/>
            <person name="Barr J.J."/>
            <person name="Slater F.R."/>
            <person name="Bond P.L."/>
            <person name="Tyson G.W."/>
        </authorList>
    </citation>
    <scope>NUCLEOTIDE SEQUENCE [LARGE SCALE GENOMIC DNA]</scope>
</reference>
<proteinExistence type="predicted"/>